<comment type="subcellular location">
    <subcellularLocation>
        <location evidence="1">Membrane</location>
        <topology evidence="1">Multi-pass membrane protein</topology>
    </subcellularLocation>
</comment>
<feature type="domain" description="EamA" evidence="6">
    <location>
        <begin position="155"/>
        <end position="286"/>
    </location>
</feature>
<feature type="transmembrane region" description="Helical" evidence="5">
    <location>
        <begin position="270"/>
        <end position="290"/>
    </location>
</feature>
<feature type="transmembrane region" description="Helical" evidence="5">
    <location>
        <begin position="33"/>
        <end position="49"/>
    </location>
</feature>
<dbReference type="EMBL" id="JBHUIP010000013">
    <property type="protein sequence ID" value="MFD2264311.1"/>
    <property type="molecule type" value="Genomic_DNA"/>
</dbReference>
<evidence type="ECO:0000256" key="3">
    <source>
        <dbReference type="ARBA" id="ARBA00022989"/>
    </source>
</evidence>
<dbReference type="InterPro" id="IPR050638">
    <property type="entry name" value="AA-Vitamin_Transporters"/>
</dbReference>
<accession>A0ABW5DV17</accession>
<keyword evidence="8" id="KW-1185">Reference proteome</keyword>
<evidence type="ECO:0000256" key="5">
    <source>
        <dbReference type="SAM" id="Phobius"/>
    </source>
</evidence>
<feature type="transmembrane region" description="Helical" evidence="5">
    <location>
        <begin position="69"/>
        <end position="87"/>
    </location>
</feature>
<evidence type="ECO:0000313" key="8">
    <source>
        <dbReference type="Proteomes" id="UP001597295"/>
    </source>
</evidence>
<proteinExistence type="predicted"/>
<dbReference type="Pfam" id="PF00892">
    <property type="entry name" value="EamA"/>
    <property type="match status" value="2"/>
</dbReference>
<dbReference type="InterPro" id="IPR037185">
    <property type="entry name" value="EmrE-like"/>
</dbReference>
<feature type="transmembrane region" description="Helical" evidence="5">
    <location>
        <begin position="127"/>
        <end position="146"/>
    </location>
</feature>
<evidence type="ECO:0000256" key="4">
    <source>
        <dbReference type="ARBA" id="ARBA00023136"/>
    </source>
</evidence>
<organism evidence="7 8">
    <name type="scientific">Lacibacterium aquatile</name>
    <dbReference type="NCBI Taxonomy" id="1168082"/>
    <lineage>
        <taxon>Bacteria</taxon>
        <taxon>Pseudomonadati</taxon>
        <taxon>Pseudomonadota</taxon>
        <taxon>Alphaproteobacteria</taxon>
        <taxon>Rhodospirillales</taxon>
        <taxon>Rhodospirillaceae</taxon>
    </lineage>
</organism>
<name>A0ABW5DV17_9PROT</name>
<reference evidence="8" key="1">
    <citation type="journal article" date="2019" name="Int. J. Syst. Evol. Microbiol.">
        <title>The Global Catalogue of Microorganisms (GCM) 10K type strain sequencing project: providing services to taxonomists for standard genome sequencing and annotation.</title>
        <authorList>
            <consortium name="The Broad Institute Genomics Platform"/>
            <consortium name="The Broad Institute Genome Sequencing Center for Infectious Disease"/>
            <person name="Wu L."/>
            <person name="Ma J."/>
        </authorList>
    </citation>
    <scope>NUCLEOTIDE SEQUENCE [LARGE SCALE GENOMIC DNA]</scope>
    <source>
        <strain evidence="8">CGMCC 1.19062</strain>
    </source>
</reference>
<comment type="caution">
    <text evidence="7">The sequence shown here is derived from an EMBL/GenBank/DDBJ whole genome shotgun (WGS) entry which is preliminary data.</text>
</comment>
<evidence type="ECO:0000256" key="1">
    <source>
        <dbReference type="ARBA" id="ARBA00004141"/>
    </source>
</evidence>
<dbReference type="RefSeq" id="WP_379877384.1">
    <property type="nucleotide sequence ID" value="NZ_JBHUIP010000013.1"/>
</dbReference>
<dbReference type="PANTHER" id="PTHR32322">
    <property type="entry name" value="INNER MEMBRANE TRANSPORTER"/>
    <property type="match status" value="1"/>
</dbReference>
<dbReference type="PANTHER" id="PTHR32322:SF9">
    <property type="entry name" value="AMINO-ACID METABOLITE EFFLUX PUMP-RELATED"/>
    <property type="match status" value="1"/>
</dbReference>
<protein>
    <submittedName>
        <fullName evidence="7">DMT family transporter</fullName>
    </submittedName>
</protein>
<keyword evidence="3 5" id="KW-1133">Transmembrane helix</keyword>
<dbReference type="InterPro" id="IPR000620">
    <property type="entry name" value="EamA_dom"/>
</dbReference>
<feature type="transmembrane region" description="Helical" evidence="5">
    <location>
        <begin position="212"/>
        <end position="233"/>
    </location>
</feature>
<keyword evidence="2 5" id="KW-0812">Transmembrane</keyword>
<feature type="transmembrane region" description="Helical" evidence="5">
    <location>
        <begin position="93"/>
        <end position="115"/>
    </location>
</feature>
<dbReference type="Proteomes" id="UP001597295">
    <property type="component" value="Unassembled WGS sequence"/>
</dbReference>
<evidence type="ECO:0000259" key="6">
    <source>
        <dbReference type="Pfam" id="PF00892"/>
    </source>
</evidence>
<gene>
    <name evidence="7" type="ORF">ACFSM5_15515</name>
</gene>
<sequence>MRLQDWGLLAGQSLIWGASFLFAKVAVGYVPPLTLVLARVSIAAFALWIACRMAGKPGLQGFVENWQKFLLLGFIASALPFALLFWAQTRIGAGLSSILNATTPVFTALLAVFVFRAEKAEARIFGGIALGIAGVVSVVGPSALIGAGADPVAQLAVLGTACSYGIAGNYAQKFRHLPSLTVAGGQMAGAAVVIAPFALFLDRPWEMAMPPIHAVGAVLALALICTAYAYALFYKLIQRAGAISASLVTILVPPVAAFLSAIFLGERLGVQHAVGLLLIFAGLLVMDRTLRGFVVKPFKRGT</sequence>
<feature type="transmembrane region" description="Helical" evidence="5">
    <location>
        <begin position="180"/>
        <end position="200"/>
    </location>
</feature>
<feature type="domain" description="EamA" evidence="6">
    <location>
        <begin position="10"/>
        <end position="138"/>
    </location>
</feature>
<feature type="transmembrane region" description="Helical" evidence="5">
    <location>
        <begin position="240"/>
        <end position="264"/>
    </location>
</feature>
<keyword evidence="4 5" id="KW-0472">Membrane</keyword>
<dbReference type="SUPFAM" id="SSF103481">
    <property type="entry name" value="Multidrug resistance efflux transporter EmrE"/>
    <property type="match status" value="2"/>
</dbReference>
<evidence type="ECO:0000313" key="7">
    <source>
        <dbReference type="EMBL" id="MFD2264311.1"/>
    </source>
</evidence>
<feature type="transmembrane region" description="Helical" evidence="5">
    <location>
        <begin position="152"/>
        <end position="171"/>
    </location>
</feature>
<evidence type="ECO:0000256" key="2">
    <source>
        <dbReference type="ARBA" id="ARBA00022692"/>
    </source>
</evidence>